<dbReference type="Pfam" id="PF11917">
    <property type="entry name" value="DUF3435"/>
    <property type="match status" value="1"/>
</dbReference>
<accession>A0A1L9VV02</accession>
<protein>
    <recommendedName>
        <fullName evidence="3">FluG domain-containing protein</fullName>
    </recommendedName>
</protein>
<dbReference type="AlphaFoldDB" id="A0A1L9VV02"/>
<reference evidence="2" key="1">
    <citation type="journal article" date="2017" name="Genome Biol.">
        <title>Comparative genomics reveals high biological diversity and specific adaptations in the industrially and medically important fungal genus Aspergillus.</title>
        <authorList>
            <person name="de Vries R.P."/>
            <person name="Riley R."/>
            <person name="Wiebenga A."/>
            <person name="Aguilar-Osorio G."/>
            <person name="Amillis S."/>
            <person name="Uchima C.A."/>
            <person name="Anderluh G."/>
            <person name="Asadollahi M."/>
            <person name="Askin M."/>
            <person name="Barry K."/>
            <person name="Battaglia E."/>
            <person name="Bayram O."/>
            <person name="Benocci T."/>
            <person name="Braus-Stromeyer S.A."/>
            <person name="Caldana C."/>
            <person name="Canovas D."/>
            <person name="Cerqueira G.C."/>
            <person name="Chen F."/>
            <person name="Chen W."/>
            <person name="Choi C."/>
            <person name="Clum A."/>
            <person name="Dos Santos R.A."/>
            <person name="Damasio A.R."/>
            <person name="Diallinas G."/>
            <person name="Emri T."/>
            <person name="Fekete E."/>
            <person name="Flipphi M."/>
            <person name="Freyberg S."/>
            <person name="Gallo A."/>
            <person name="Gournas C."/>
            <person name="Habgood R."/>
            <person name="Hainaut M."/>
            <person name="Harispe M.L."/>
            <person name="Henrissat B."/>
            <person name="Hilden K.S."/>
            <person name="Hope R."/>
            <person name="Hossain A."/>
            <person name="Karabika E."/>
            <person name="Karaffa L."/>
            <person name="Karanyi Z."/>
            <person name="Krasevec N."/>
            <person name="Kuo A."/>
            <person name="Kusch H."/>
            <person name="LaButti K."/>
            <person name="Lagendijk E.L."/>
            <person name="Lapidus A."/>
            <person name="Levasseur A."/>
            <person name="Lindquist E."/>
            <person name="Lipzen A."/>
            <person name="Logrieco A.F."/>
            <person name="MacCabe A."/>
            <person name="Maekelae M.R."/>
            <person name="Malavazi I."/>
            <person name="Melin P."/>
            <person name="Meyer V."/>
            <person name="Mielnichuk N."/>
            <person name="Miskei M."/>
            <person name="Molnar A.P."/>
            <person name="Mule G."/>
            <person name="Ngan C.Y."/>
            <person name="Orejas M."/>
            <person name="Orosz E."/>
            <person name="Ouedraogo J.P."/>
            <person name="Overkamp K.M."/>
            <person name="Park H.-S."/>
            <person name="Perrone G."/>
            <person name="Piumi F."/>
            <person name="Punt P.J."/>
            <person name="Ram A.F."/>
            <person name="Ramon A."/>
            <person name="Rauscher S."/>
            <person name="Record E."/>
            <person name="Riano-Pachon D.M."/>
            <person name="Robert V."/>
            <person name="Roehrig J."/>
            <person name="Ruller R."/>
            <person name="Salamov A."/>
            <person name="Salih N.S."/>
            <person name="Samson R.A."/>
            <person name="Sandor E."/>
            <person name="Sanguinetti M."/>
            <person name="Schuetze T."/>
            <person name="Sepcic K."/>
            <person name="Shelest E."/>
            <person name="Sherlock G."/>
            <person name="Sophianopoulou V."/>
            <person name="Squina F.M."/>
            <person name="Sun H."/>
            <person name="Susca A."/>
            <person name="Todd R.B."/>
            <person name="Tsang A."/>
            <person name="Unkles S.E."/>
            <person name="van de Wiele N."/>
            <person name="van Rossen-Uffink D."/>
            <person name="Oliveira J.V."/>
            <person name="Vesth T.C."/>
            <person name="Visser J."/>
            <person name="Yu J.-H."/>
            <person name="Zhou M."/>
            <person name="Andersen M.R."/>
            <person name="Archer D.B."/>
            <person name="Baker S.E."/>
            <person name="Benoit I."/>
            <person name="Brakhage A.A."/>
            <person name="Braus G.H."/>
            <person name="Fischer R."/>
            <person name="Frisvad J.C."/>
            <person name="Goldman G.H."/>
            <person name="Houbraken J."/>
            <person name="Oakley B."/>
            <person name="Pocsi I."/>
            <person name="Scazzocchio C."/>
            <person name="Seiboth B."/>
            <person name="vanKuyk P.A."/>
            <person name="Wortman J."/>
            <person name="Dyer P.S."/>
            <person name="Grigoriev I.V."/>
        </authorList>
    </citation>
    <scope>NUCLEOTIDE SEQUENCE [LARGE SCALE GENOMIC DNA]</scope>
    <source>
        <strain evidence="2">CBS 516.65</strain>
    </source>
</reference>
<name>A0A1L9VV02_ASPGL</name>
<dbReference type="PANTHER" id="PTHR37535">
    <property type="entry name" value="FLUG DOMAIN PROTEIN"/>
    <property type="match status" value="1"/>
</dbReference>
<keyword evidence="2" id="KW-1185">Reference proteome</keyword>
<organism evidence="1 2">
    <name type="scientific">Aspergillus glaucus CBS 516.65</name>
    <dbReference type="NCBI Taxonomy" id="1160497"/>
    <lineage>
        <taxon>Eukaryota</taxon>
        <taxon>Fungi</taxon>
        <taxon>Dikarya</taxon>
        <taxon>Ascomycota</taxon>
        <taxon>Pezizomycotina</taxon>
        <taxon>Eurotiomycetes</taxon>
        <taxon>Eurotiomycetidae</taxon>
        <taxon>Eurotiales</taxon>
        <taxon>Aspergillaceae</taxon>
        <taxon>Aspergillus</taxon>
        <taxon>Aspergillus subgen. Aspergillus</taxon>
    </lineage>
</organism>
<sequence>MLTSNTLTNEWSLDKGAKEQPPINIDHLLFTTRHLLAVCDLAFPTFRTLIQLNSMRKMMCSSTARPGTLIESNAHENVGDALKWKDVALSMVKHPEDPNRRELLMRVRHRLLKRRRNKGVPPTFTYTERNDSLGLCVIQDILTFAFYDDAFDSQYIKSLRDLWRFTDVPEHRLSTPIHFKKKVSGKSVSLRGTMRDKAQRVIIDPVRPMKYKQAEKPEKAASGLVGFEDDGTFYKYRKGAAMQIIMGQKDGKLFANYVSVGDDVQSAFMETPSRDALLRLACHASLTRDASAPNGLDIAQKSAIELDPYLDRLKEAVSSIRGALLKDFGRLELAKKAGDERHQELRRLQTATRKKKRREFFEDIGNRIIEGNHEGNPITFNLDFSYVQPERTALAELEFKNRDTDCIDSAILIEDRVRRIQKESTSL</sequence>
<dbReference type="EMBL" id="KV878890">
    <property type="protein sequence ID" value="OJJ87743.1"/>
    <property type="molecule type" value="Genomic_DNA"/>
</dbReference>
<evidence type="ECO:0000313" key="1">
    <source>
        <dbReference type="EMBL" id="OJJ87743.1"/>
    </source>
</evidence>
<evidence type="ECO:0000313" key="2">
    <source>
        <dbReference type="Proteomes" id="UP000184300"/>
    </source>
</evidence>
<evidence type="ECO:0008006" key="3">
    <source>
        <dbReference type="Google" id="ProtNLM"/>
    </source>
</evidence>
<dbReference type="RefSeq" id="XP_022404426.1">
    <property type="nucleotide sequence ID" value="XM_022548719.1"/>
</dbReference>
<dbReference type="GeneID" id="34464979"/>
<dbReference type="OrthoDB" id="4485682at2759"/>
<dbReference type="PANTHER" id="PTHR37535:SF4">
    <property type="entry name" value="FLUG DOMAIN-CONTAINING PROTEIN"/>
    <property type="match status" value="1"/>
</dbReference>
<dbReference type="Proteomes" id="UP000184300">
    <property type="component" value="Unassembled WGS sequence"/>
</dbReference>
<proteinExistence type="predicted"/>
<dbReference type="VEuPathDB" id="FungiDB:ASPGLDRAFT_63861"/>
<dbReference type="STRING" id="1160497.A0A1L9VV02"/>
<gene>
    <name evidence="1" type="ORF">ASPGLDRAFT_63861</name>
</gene>
<dbReference type="InterPro" id="IPR021842">
    <property type="entry name" value="DUF3435"/>
</dbReference>